<feature type="binding site" evidence="12">
    <location>
        <position position="155"/>
    </location>
    <ligand>
        <name>substrate</name>
    </ligand>
</feature>
<evidence type="ECO:0000313" key="15">
    <source>
        <dbReference type="EMBL" id="CAI8019994.1"/>
    </source>
</evidence>
<dbReference type="Gene3D" id="3.90.1170.20">
    <property type="entry name" value="Quinolinate phosphoribosyl transferase, N-terminal domain"/>
    <property type="match status" value="1"/>
</dbReference>
<dbReference type="GO" id="GO:0009435">
    <property type="term" value="P:NAD+ biosynthetic process"/>
    <property type="evidence" value="ECO:0007669"/>
    <property type="project" value="InterPro"/>
</dbReference>
<dbReference type="EC" id="2.4.2.19" evidence="5 11"/>
<evidence type="ECO:0000256" key="8">
    <source>
        <dbReference type="ARBA" id="ARBA00022676"/>
    </source>
</evidence>
<dbReference type="AlphaFoldDB" id="A0AA35RYE7"/>
<evidence type="ECO:0000256" key="3">
    <source>
        <dbReference type="ARBA" id="ARBA00009400"/>
    </source>
</evidence>
<evidence type="ECO:0000256" key="5">
    <source>
        <dbReference type="ARBA" id="ARBA00011944"/>
    </source>
</evidence>
<dbReference type="InterPro" id="IPR004393">
    <property type="entry name" value="NadC"/>
</dbReference>
<feature type="binding site" evidence="12">
    <location>
        <position position="165"/>
    </location>
    <ligand>
        <name>substrate</name>
    </ligand>
</feature>
<dbReference type="InterPro" id="IPR002638">
    <property type="entry name" value="Quinolinate_PRibosylTrfase_C"/>
</dbReference>
<reference evidence="15" key="1">
    <citation type="submission" date="2023-03" db="EMBL/GenBank/DDBJ databases">
        <authorList>
            <person name="Steffen K."/>
            <person name="Cardenas P."/>
        </authorList>
    </citation>
    <scope>NUCLEOTIDE SEQUENCE</scope>
</reference>
<protein>
    <recommendedName>
        <fullName evidence="6 11">Nicotinate-nucleotide pyrophosphorylase [carboxylating]</fullName>
        <ecNumber evidence="5 11">2.4.2.19</ecNumber>
    </recommendedName>
    <alternativeName>
        <fullName evidence="11">Quinolinate phosphoribosyltransferase [decarboxylating]</fullName>
    </alternativeName>
</protein>
<dbReference type="InterPro" id="IPR022412">
    <property type="entry name" value="Quinolinate_PRibosylTrfase_N"/>
</dbReference>
<proteinExistence type="inferred from homology"/>
<dbReference type="FunFam" id="3.20.20.70:FF:000030">
    <property type="entry name" value="Nicotinate-nucleotide pyrophosphorylase, carboxylating"/>
    <property type="match status" value="1"/>
</dbReference>
<keyword evidence="8 11" id="KW-0328">Glycosyltransferase</keyword>
<keyword evidence="16" id="KW-1185">Reference proteome</keyword>
<comment type="catalytic activity">
    <reaction evidence="10 11">
        <text>nicotinate beta-D-ribonucleotide + CO2 + diphosphate = quinolinate + 5-phospho-alpha-D-ribose 1-diphosphate + 2 H(+)</text>
        <dbReference type="Rhea" id="RHEA:12733"/>
        <dbReference type="ChEBI" id="CHEBI:15378"/>
        <dbReference type="ChEBI" id="CHEBI:16526"/>
        <dbReference type="ChEBI" id="CHEBI:29959"/>
        <dbReference type="ChEBI" id="CHEBI:33019"/>
        <dbReference type="ChEBI" id="CHEBI:57502"/>
        <dbReference type="ChEBI" id="CHEBI:58017"/>
        <dbReference type="EC" id="2.4.2.19"/>
    </reaction>
</comment>
<evidence type="ECO:0000256" key="2">
    <source>
        <dbReference type="ARBA" id="ARBA00004893"/>
    </source>
</evidence>
<feature type="binding site" evidence="12">
    <location>
        <position position="98"/>
    </location>
    <ligand>
        <name>substrate</name>
    </ligand>
</feature>
<dbReference type="GO" id="GO:0004514">
    <property type="term" value="F:nicotinate-nucleotide diphosphorylase (carboxylating) activity"/>
    <property type="evidence" value="ECO:0007669"/>
    <property type="project" value="UniProtKB-EC"/>
</dbReference>
<organism evidence="15 16">
    <name type="scientific">Geodia barretti</name>
    <name type="common">Barrett's horny sponge</name>
    <dbReference type="NCBI Taxonomy" id="519541"/>
    <lineage>
        <taxon>Eukaryota</taxon>
        <taxon>Metazoa</taxon>
        <taxon>Porifera</taxon>
        <taxon>Demospongiae</taxon>
        <taxon>Heteroscleromorpha</taxon>
        <taxon>Tetractinellida</taxon>
        <taxon>Astrophorina</taxon>
        <taxon>Geodiidae</taxon>
        <taxon>Geodia</taxon>
    </lineage>
</organism>
<dbReference type="InterPro" id="IPR027277">
    <property type="entry name" value="NadC/ModD"/>
</dbReference>
<dbReference type="PANTHER" id="PTHR32179:SF3">
    <property type="entry name" value="NICOTINATE-NUCLEOTIDE PYROPHOSPHORYLASE [CARBOXYLATING]"/>
    <property type="match status" value="1"/>
</dbReference>
<evidence type="ECO:0000256" key="11">
    <source>
        <dbReference type="PIRNR" id="PIRNR006250"/>
    </source>
</evidence>
<sequence>MLNLRSLDPLIDLAFEEDIGIGDITTEATVPSTQEGVGTLLAKSGGIVAGLPVAERVFAKLDEKLSFRALVTDGDAVKAGTPIAEVQGSAKTILIGERTALNFLQRLSGIATLTAQFVAAVADYDTKIVDTRKTAAGWRAVQKYAVRVGGGYNHRFGLYDGVLIKDNHIVAAGGIENAVQRAREVVPHTAKIEIEIETLDQVDEALEAGADILLLDNMPPATMKGIVQEVGDLAVTEASGGITLDKVKTVAATGVNLISVGALTHSAMPMDISLTLTLVTD</sequence>
<evidence type="ECO:0000313" key="16">
    <source>
        <dbReference type="Proteomes" id="UP001174909"/>
    </source>
</evidence>
<accession>A0AA35RYE7</accession>
<comment type="pathway">
    <text evidence="2 11">Cofactor biosynthesis; NAD(+) biosynthesis; nicotinate D-ribonucleotide from quinolinate: step 1/1.</text>
</comment>
<evidence type="ECO:0000256" key="9">
    <source>
        <dbReference type="ARBA" id="ARBA00022679"/>
    </source>
</evidence>
<name>A0AA35RYE7_GEOBA</name>
<feature type="domain" description="Quinolinate phosphoribosyl transferase N-terminal" evidence="14">
    <location>
        <begin position="23"/>
        <end position="108"/>
    </location>
</feature>
<dbReference type="GO" id="GO:0034213">
    <property type="term" value="P:quinolinate catabolic process"/>
    <property type="evidence" value="ECO:0007669"/>
    <property type="project" value="TreeGrafter"/>
</dbReference>
<dbReference type="CDD" id="cd01572">
    <property type="entry name" value="QPRTase"/>
    <property type="match status" value="1"/>
</dbReference>
<dbReference type="InterPro" id="IPR036068">
    <property type="entry name" value="Nicotinate_pribotase-like_C"/>
</dbReference>
<dbReference type="Pfam" id="PF02749">
    <property type="entry name" value="QRPTase_N"/>
    <property type="match status" value="1"/>
</dbReference>
<feature type="binding site" evidence="12">
    <location>
        <begin position="239"/>
        <end position="241"/>
    </location>
    <ligand>
        <name>substrate</name>
    </ligand>
</feature>
<dbReference type="InterPro" id="IPR037128">
    <property type="entry name" value="Quinolinate_PRibosylTase_N_sf"/>
</dbReference>
<dbReference type="GO" id="GO:0005737">
    <property type="term" value="C:cytoplasm"/>
    <property type="evidence" value="ECO:0007669"/>
    <property type="project" value="TreeGrafter"/>
</dbReference>
<dbReference type="EMBL" id="CASHTH010001795">
    <property type="protein sequence ID" value="CAI8019994.1"/>
    <property type="molecule type" value="Genomic_DNA"/>
</dbReference>
<dbReference type="PIRSF" id="PIRSF006250">
    <property type="entry name" value="NadC_ModD"/>
    <property type="match status" value="1"/>
</dbReference>
<evidence type="ECO:0000259" key="14">
    <source>
        <dbReference type="Pfam" id="PF02749"/>
    </source>
</evidence>
<dbReference type="InterPro" id="IPR013785">
    <property type="entry name" value="Aldolase_TIM"/>
</dbReference>
<evidence type="ECO:0000256" key="1">
    <source>
        <dbReference type="ARBA" id="ARBA00003237"/>
    </source>
</evidence>
<dbReference type="Proteomes" id="UP001174909">
    <property type="component" value="Unassembled WGS sequence"/>
</dbReference>
<dbReference type="FunFam" id="3.90.1170.20:FF:000001">
    <property type="entry name" value="Nicotinate-nucleotide diphosphorylase (Carboxylating)"/>
    <property type="match status" value="1"/>
</dbReference>
<dbReference type="SUPFAM" id="SSF51690">
    <property type="entry name" value="Nicotinate/Quinolinate PRTase C-terminal domain-like"/>
    <property type="match status" value="1"/>
</dbReference>
<dbReference type="NCBIfam" id="TIGR00078">
    <property type="entry name" value="nadC"/>
    <property type="match status" value="1"/>
</dbReference>
<feature type="binding site" evidence="12">
    <location>
        <position position="195"/>
    </location>
    <ligand>
        <name>substrate</name>
    </ligand>
</feature>
<comment type="subunit">
    <text evidence="4 11">Hexamer formed by 3 homodimers.</text>
</comment>
<evidence type="ECO:0000256" key="12">
    <source>
        <dbReference type="PIRSR" id="PIRSR006250-1"/>
    </source>
</evidence>
<keyword evidence="9 11" id="KW-0808">Transferase</keyword>
<evidence type="ECO:0000256" key="6">
    <source>
        <dbReference type="ARBA" id="ARBA00020990"/>
    </source>
</evidence>
<feature type="domain" description="Quinolinate phosphoribosyl transferase C-terminal" evidence="13">
    <location>
        <begin position="110"/>
        <end position="274"/>
    </location>
</feature>
<dbReference type="Pfam" id="PF01729">
    <property type="entry name" value="QRPTase_C"/>
    <property type="match status" value="1"/>
</dbReference>
<feature type="binding site" evidence="12">
    <location>
        <begin position="131"/>
        <end position="133"/>
    </location>
    <ligand>
        <name>substrate</name>
    </ligand>
</feature>
<comment type="similarity">
    <text evidence="3 11">Belongs to the NadC/ModD family.</text>
</comment>
<dbReference type="SUPFAM" id="SSF54675">
    <property type="entry name" value="Nicotinate/Quinolinate PRTase N-terminal domain-like"/>
    <property type="match status" value="1"/>
</dbReference>
<evidence type="ECO:0000259" key="13">
    <source>
        <dbReference type="Pfam" id="PF01729"/>
    </source>
</evidence>
<dbReference type="Gene3D" id="3.20.20.70">
    <property type="entry name" value="Aldolase class I"/>
    <property type="match status" value="1"/>
</dbReference>
<evidence type="ECO:0000256" key="4">
    <source>
        <dbReference type="ARBA" id="ARBA00011218"/>
    </source>
</evidence>
<feature type="binding site" evidence="12">
    <location>
        <position position="216"/>
    </location>
    <ligand>
        <name>substrate</name>
    </ligand>
</feature>
<evidence type="ECO:0000256" key="10">
    <source>
        <dbReference type="ARBA" id="ARBA00047445"/>
    </source>
</evidence>
<evidence type="ECO:0000256" key="7">
    <source>
        <dbReference type="ARBA" id="ARBA00022642"/>
    </source>
</evidence>
<comment type="function">
    <text evidence="1 11">Involved in the catabolism of quinolinic acid (QA).</text>
</comment>
<keyword evidence="7 11" id="KW-0662">Pyridine nucleotide biosynthesis</keyword>
<feature type="binding site" evidence="12">
    <location>
        <begin position="260"/>
        <end position="262"/>
    </location>
    <ligand>
        <name>substrate</name>
    </ligand>
</feature>
<comment type="caution">
    <text evidence="15">The sequence shown here is derived from an EMBL/GenBank/DDBJ whole genome shotgun (WGS) entry which is preliminary data.</text>
</comment>
<gene>
    <name evidence="15" type="ORF">GBAR_LOCUS11968</name>
</gene>
<dbReference type="PANTHER" id="PTHR32179">
    <property type="entry name" value="NICOTINATE-NUCLEOTIDE PYROPHOSPHORYLASE [CARBOXYLATING]"/>
    <property type="match status" value="1"/>
</dbReference>